<feature type="transmembrane region" description="Helical" evidence="3">
    <location>
        <begin position="1544"/>
        <end position="1567"/>
    </location>
</feature>
<name>A0A2I4G3D6_JUGRE</name>
<reference evidence="7" key="1">
    <citation type="submission" date="2025-08" db="UniProtKB">
        <authorList>
            <consortium name="RefSeq"/>
        </authorList>
    </citation>
    <scope>IDENTIFICATION</scope>
    <source>
        <tissue evidence="7">Leaves</tissue>
    </source>
</reference>
<evidence type="ECO:0000313" key="7">
    <source>
        <dbReference type="RefSeq" id="XP_018838424.2"/>
    </source>
</evidence>
<dbReference type="GeneID" id="109004352"/>
<feature type="transmembrane region" description="Helical" evidence="3">
    <location>
        <begin position="1756"/>
        <end position="1777"/>
    </location>
</feature>
<feature type="region of interest" description="Disordered" evidence="2">
    <location>
        <begin position="939"/>
        <end position="958"/>
    </location>
</feature>
<feature type="transmembrane region" description="Helical" evidence="3">
    <location>
        <begin position="1597"/>
        <end position="1620"/>
    </location>
</feature>
<dbReference type="PANTHER" id="PTHR10794">
    <property type="entry name" value="ABHYDROLASE DOMAIN-CONTAINING PROTEIN"/>
    <property type="match status" value="1"/>
</dbReference>
<dbReference type="Gene3D" id="3.40.50.1820">
    <property type="entry name" value="alpha/beta hydrolase"/>
    <property type="match status" value="1"/>
</dbReference>
<accession>A0A2I4G3D6</accession>
<keyword evidence="3" id="KW-1133">Transmembrane helix</keyword>
<dbReference type="GO" id="GO:0080120">
    <property type="term" value="P:CAAX-box protein maturation"/>
    <property type="evidence" value="ECO:0007669"/>
    <property type="project" value="UniProtKB-ARBA"/>
</dbReference>
<feature type="compositionally biased region" description="Basic and acidic residues" evidence="2">
    <location>
        <begin position="684"/>
        <end position="704"/>
    </location>
</feature>
<dbReference type="STRING" id="51240.A0A2I4G3D6"/>
<dbReference type="InterPro" id="IPR029058">
    <property type="entry name" value="AB_hydrolase_fold"/>
</dbReference>
<comment type="similarity">
    <text evidence="1">Belongs to the AB hydrolase superfamily. AB hydrolase 4 family.</text>
</comment>
<evidence type="ECO:0000256" key="2">
    <source>
        <dbReference type="SAM" id="MobiDB-lite"/>
    </source>
</evidence>
<feature type="compositionally biased region" description="Polar residues" evidence="2">
    <location>
        <begin position="880"/>
        <end position="893"/>
    </location>
</feature>
<feature type="transmembrane region" description="Helical" evidence="3">
    <location>
        <begin position="1513"/>
        <end position="1532"/>
    </location>
</feature>
<dbReference type="KEGG" id="jre:109004352"/>
<evidence type="ECO:0000256" key="1">
    <source>
        <dbReference type="ARBA" id="ARBA00010884"/>
    </source>
</evidence>
<keyword evidence="3" id="KW-0472">Membrane</keyword>
<gene>
    <name evidence="7" type="primary">LOC109004352</name>
</gene>
<dbReference type="RefSeq" id="XP_018838424.2">
    <property type="nucleotide sequence ID" value="XM_018982879.2"/>
</dbReference>
<feature type="domain" description="DUF7750" evidence="5">
    <location>
        <begin position="585"/>
        <end position="648"/>
    </location>
</feature>
<keyword evidence="6" id="KW-1185">Reference proteome</keyword>
<evidence type="ECO:0000259" key="5">
    <source>
        <dbReference type="Pfam" id="PF24930"/>
    </source>
</evidence>
<protein>
    <submittedName>
        <fullName evidence="7">Uncharacterized protein LOC109004352 isoform X1</fullName>
    </submittedName>
</protein>
<dbReference type="SUPFAM" id="SSF53474">
    <property type="entry name" value="alpha/beta-Hydrolases"/>
    <property type="match status" value="1"/>
</dbReference>
<dbReference type="Proteomes" id="UP000235220">
    <property type="component" value="Chromosome 1"/>
</dbReference>
<feature type="compositionally biased region" description="Polar residues" evidence="2">
    <location>
        <begin position="843"/>
        <end position="867"/>
    </location>
</feature>
<sequence>MTLATPPLQSNPHPLLFSPSKRHRFQLLEFRVFRRRRRLKTFPSRLSLRSQFNFHHLFHDLVSQFPSLNSIDFLAPLSLGFASAFSLHRSRFKPPPVVFNDDVGEWTLFASPTSFNRFVFLRCPSISFSGSELLEDVNEKLVKEDRHFVSLNKGRMKILLASSEEEEEWLAYQRVCVSTDDGGVISLDWPANLDLNEEQGLDTTLLLVPGTPQGSMDTNVRSFVCEALQRGCFPVVMNPRGCAGSPLTTARLFSAADSDDISTAIQFINEARPCETLMAVGWGYGANMLTKYLAESGEKTPLTAATCIDNPFDLEEATRSSSHHLAIDQKLTGGLIDILRSNKELFQGKAKGFNVEKALLATSVRDFEKSISMVSYGFDALEDFYSQSSTRDAVGKVKIPVLYIQNDDGMVPLLSIPRGLIAENPFTSLLFCSSMPSSIVACGKSALSWCQHLTIEWLTAVELGLLKGRHPLLKDVDVTINPSKGLALVEARASDESGDMDRLLNLTESNSLNGYAVDPIKNMLEERDTAASIHLRSLRDSRENLEVEDMRVQEVENGALQHVNSVDGEFIIEEEVSSSDGERDQVLQTAQVVMNVLDISMPGTLTGETKEKVLTAMNQGETLLKALQDAVPEDVRGKLTAAATVILQAQGTHLKFDGLRDVVQIPDVPSGLKSNIQEKVRRLSDAEGIEKDHNSSDQIKRADEVTDCSTYAQPGSEKPTAEPESDFSEEKSQRSVNLGQFQSKGGDGVGGVDISDSVRKDSTELGNDDESADFYKENPAPSLDYVEKGLETGVNPNFPSQTDKAGGSKEETINEQKDKDSGTAQIETREENNNNKTEEKTADSSTDQSKVASASVTEVSLGSSSEAQVMEGEDNDNQKENNGMQPVQDQSKVISGDPSPPTFSVSQALDALTEVDDSTQVAVNSVFGVLENMLNQLEECSDEENGVQDRNDVEDSVTETDNVVGNQMLEEKEENESEQSMQSDTLGDHPVYNHHVGMQLRHVPRIGSIEEETMQYLSSSNGKSMDISQGIKNNIHVRMGKTKKKDQLVGSKLLADKTDKLRRVTNIPMYITANPYGTSFDNKYLRKYLVAKKHSKSLDLDSTTALLLDYFPEEGQWKLLEQPENIGISNGDVDESKFEAPSPAKSNDSENFIEPPYVIFHTEKQQEPVAEYETSDPTNSKVEISDDKLVELMEFVKNIVMDSLKVEVGRRLGAIDMKEIKPRLARDLELVANAVSLVVGLEEHIRCAETPMLCTSGKLGTLPGKHIIRAISSAVRDTSYLRRVLPIGVIVGSSLAALRKSFNVATVKENNQREVLTHVQGNNLGVKTHSKVRVAEIDKKPFIKSGHKTSLGSSVNREVEKDELKNPSNHTVMVGAVTAALGASALLVRQQGLYKGNETAETSSEYFKVKANHHQEPENVEGSVSEKSQNNIVTCLAEKAMSVAGPVVPMKEDGGVDQERLVAMLADLGQKGGLLKLVGKLALLWGGIRGAMSLTDRLISFLHIAERPLFQRILGFVGMVLVLWSPVAVPLLPTLVQAWTTNTYSGIAEFVCIIGLYAAIMILVMIWGRRIRGYEDPLEQYGLGLTSQKIHNFLKGLIGGIVLVLSIHSVNAFLGCLHLSWPPIPSPSDAMRLFKVYGKILMLAGQGLFIATSVATVEELLFRSWLPKEIAVDLGHHRGIIISGFAFSLLQRSPQAIPGLWLLSLGLAGAYQRSEGSLSIPIGLRAGIMASSFVLQKGGLLTYKLNFPLWVTGIHPFQPFSGVVGFAFALVLAIILYPRQPLQEKMKSTE</sequence>
<evidence type="ECO:0000259" key="4">
    <source>
        <dbReference type="Pfam" id="PF02517"/>
    </source>
</evidence>
<feature type="region of interest" description="Disordered" evidence="2">
    <location>
        <begin position="684"/>
        <end position="904"/>
    </location>
</feature>
<dbReference type="InterPro" id="IPR056652">
    <property type="entry name" value="DUF7750"/>
</dbReference>
<organism evidence="6 7">
    <name type="scientific">Juglans regia</name>
    <name type="common">English walnut</name>
    <dbReference type="NCBI Taxonomy" id="51240"/>
    <lineage>
        <taxon>Eukaryota</taxon>
        <taxon>Viridiplantae</taxon>
        <taxon>Streptophyta</taxon>
        <taxon>Embryophyta</taxon>
        <taxon>Tracheophyta</taxon>
        <taxon>Spermatophyta</taxon>
        <taxon>Magnoliopsida</taxon>
        <taxon>eudicotyledons</taxon>
        <taxon>Gunneridae</taxon>
        <taxon>Pentapetalae</taxon>
        <taxon>rosids</taxon>
        <taxon>fabids</taxon>
        <taxon>Fagales</taxon>
        <taxon>Juglandaceae</taxon>
        <taxon>Juglans</taxon>
    </lineage>
</organism>
<evidence type="ECO:0000313" key="6">
    <source>
        <dbReference type="Proteomes" id="UP000235220"/>
    </source>
</evidence>
<dbReference type="PANTHER" id="PTHR10794:SF92">
    <property type="entry name" value="EMBRYOGENESIS-ASSOCIATED PROTEIN EMB8"/>
    <property type="match status" value="1"/>
</dbReference>
<dbReference type="InterPro" id="IPR003675">
    <property type="entry name" value="Rce1/LyrA-like_dom"/>
</dbReference>
<feature type="compositionally biased region" description="Basic and acidic residues" evidence="2">
    <location>
        <begin position="806"/>
        <end position="842"/>
    </location>
</feature>
<feature type="transmembrane region" description="Helical" evidence="3">
    <location>
        <begin position="1640"/>
        <end position="1662"/>
    </location>
</feature>
<keyword evidence="3" id="KW-0812">Transmembrane</keyword>
<dbReference type="Pfam" id="PF02517">
    <property type="entry name" value="Rce1-like"/>
    <property type="match status" value="1"/>
</dbReference>
<dbReference type="Pfam" id="PF24930">
    <property type="entry name" value="DUF7750"/>
    <property type="match status" value="1"/>
</dbReference>
<dbReference type="GO" id="GO:0004175">
    <property type="term" value="F:endopeptidase activity"/>
    <property type="evidence" value="ECO:0007669"/>
    <property type="project" value="UniProtKB-ARBA"/>
</dbReference>
<proteinExistence type="inferred from homology"/>
<evidence type="ECO:0000256" key="3">
    <source>
        <dbReference type="SAM" id="Phobius"/>
    </source>
</evidence>
<dbReference type="InterPro" id="IPR050960">
    <property type="entry name" value="AB_hydrolase_4_sf"/>
</dbReference>
<dbReference type="OrthoDB" id="5954035at2759"/>
<dbReference type="InParanoid" id="A0A2I4G3D6"/>
<dbReference type="FunCoup" id="A0A2I4G3D6">
    <property type="interactions" value="2336"/>
</dbReference>
<feature type="domain" description="CAAX prenyl protease 2/Lysostaphin resistance protein A-like" evidence="4">
    <location>
        <begin position="1645"/>
        <end position="1727"/>
    </location>
</feature>
<feature type="compositionally biased region" description="Polar residues" evidence="2">
    <location>
        <begin position="794"/>
        <end position="803"/>
    </location>
</feature>